<keyword evidence="3" id="KW-1185">Reference proteome</keyword>
<feature type="domain" description="Haemin-degrading HemS/ChuX" evidence="1">
    <location>
        <begin position="41"/>
        <end position="169"/>
    </location>
</feature>
<dbReference type="EMBL" id="JBHTLD010000142">
    <property type="protein sequence ID" value="MFD1187448.1"/>
    <property type="molecule type" value="Genomic_DNA"/>
</dbReference>
<name>A0ABW3SSA5_9BACT</name>
<gene>
    <name evidence="2" type="ORF">ACFQ2O_14615</name>
</gene>
<proteinExistence type="predicted"/>
<evidence type="ECO:0000313" key="2">
    <source>
        <dbReference type="EMBL" id="MFD1187448.1"/>
    </source>
</evidence>
<accession>A0ABW3SSA5</accession>
<dbReference type="Proteomes" id="UP001597094">
    <property type="component" value="Unassembled WGS sequence"/>
</dbReference>
<dbReference type="CDD" id="cd16831">
    <property type="entry name" value="HemS-like_C"/>
    <property type="match status" value="1"/>
</dbReference>
<organism evidence="2 3">
    <name type="scientific">Pontibacter rugosus</name>
    <dbReference type="NCBI Taxonomy" id="1745966"/>
    <lineage>
        <taxon>Bacteria</taxon>
        <taxon>Pseudomonadati</taxon>
        <taxon>Bacteroidota</taxon>
        <taxon>Cytophagia</taxon>
        <taxon>Cytophagales</taxon>
        <taxon>Hymenobacteraceae</taxon>
        <taxon>Pontibacter</taxon>
    </lineage>
</organism>
<comment type="caution">
    <text evidence="2">The sequence shown here is derived from an EMBL/GenBank/DDBJ whole genome shotgun (WGS) entry which is preliminary data.</text>
</comment>
<protein>
    <submittedName>
        <fullName evidence="2">Hemin-degrading factor</fullName>
    </submittedName>
</protein>
<dbReference type="CDD" id="cd16830">
    <property type="entry name" value="HemS-like_N"/>
    <property type="match status" value="1"/>
</dbReference>
<dbReference type="RefSeq" id="WP_377528974.1">
    <property type="nucleotide sequence ID" value="NZ_JBHTLD010000142.1"/>
</dbReference>
<feature type="domain" description="Haemin-degrading HemS/ChuX" evidence="1">
    <location>
        <begin position="218"/>
        <end position="357"/>
    </location>
</feature>
<dbReference type="SUPFAM" id="SSF144064">
    <property type="entry name" value="Heme iron utilization protein-like"/>
    <property type="match status" value="1"/>
</dbReference>
<dbReference type="InterPro" id="IPR053733">
    <property type="entry name" value="Heme_Transport_Util_sf"/>
</dbReference>
<dbReference type="InterPro" id="IPR007845">
    <property type="entry name" value="HemS/ChuX_dom"/>
</dbReference>
<evidence type="ECO:0000313" key="3">
    <source>
        <dbReference type="Proteomes" id="UP001597094"/>
    </source>
</evidence>
<dbReference type="Pfam" id="PF05171">
    <property type="entry name" value="HemS"/>
    <property type="match status" value="2"/>
</dbReference>
<reference evidence="3" key="1">
    <citation type="journal article" date="2019" name="Int. J. Syst. Evol. Microbiol.">
        <title>The Global Catalogue of Microorganisms (GCM) 10K type strain sequencing project: providing services to taxonomists for standard genome sequencing and annotation.</title>
        <authorList>
            <consortium name="The Broad Institute Genomics Platform"/>
            <consortium name="The Broad Institute Genome Sequencing Center for Infectious Disease"/>
            <person name="Wu L."/>
            <person name="Ma J."/>
        </authorList>
    </citation>
    <scope>NUCLEOTIDE SEQUENCE [LARGE SCALE GENOMIC DNA]</scope>
    <source>
        <strain evidence="3">JCM 31319</strain>
    </source>
</reference>
<dbReference type="Gene3D" id="3.40.1570.10">
    <property type="entry name" value="HemS/ChuS/ChuX like domains"/>
    <property type="match status" value="2"/>
</dbReference>
<evidence type="ECO:0000259" key="1">
    <source>
        <dbReference type="Pfam" id="PF05171"/>
    </source>
</evidence>
<sequence length="361" mass="40362">MENVIAHKTENGVALAQAWAGLEAAKPGIRIREAAKELGSSEAALVATTVGKNAIRLNNDWKGLVSRLPELGHVMSLTRNDSCILEHKGAFEKISIGGSGAGVGTVIGPIESRMFFYAWHVAFAVEQEKSGRRLVSLQVFDKAGDAIMKVYMQEGKSDYDAFRRLVEDFTSEDQSQEQFTEPYAVKTYAAEPDAEELLYDWADLQDTHDFHSMLTKHQVHRHHAMELAHGPFTYPVDAISTKLILESASKTKLPIMIFVGNRGNIQIHQDKVRTIRVLERGHNGVETWLNVLDPAFNMHLRQDTVGSAWVVKKPTRDGLVTSVEVYDHNKDLVVSFFGLRKPGQRELEEWRTLVSSLPTLS</sequence>